<dbReference type="AlphaFoldDB" id="A0A0G2HB89"/>
<feature type="region of interest" description="Disordered" evidence="1">
    <location>
        <begin position="64"/>
        <end position="89"/>
    </location>
</feature>
<evidence type="ECO:0000313" key="2">
    <source>
        <dbReference type="EMBL" id="KKY32458.1"/>
    </source>
</evidence>
<name>A0A0G2HB89_9PEZI</name>
<proteinExistence type="predicted"/>
<dbReference type="EMBL" id="LCUC01000313">
    <property type="protein sequence ID" value="KKY32458.1"/>
    <property type="molecule type" value="Genomic_DNA"/>
</dbReference>
<accession>A0A0G2HB89</accession>
<comment type="caution">
    <text evidence="2">The sequence shown here is derived from an EMBL/GenBank/DDBJ whole genome shotgun (WGS) entry which is preliminary data.</text>
</comment>
<evidence type="ECO:0000313" key="3">
    <source>
        <dbReference type="Proteomes" id="UP000034680"/>
    </source>
</evidence>
<reference evidence="2 3" key="2">
    <citation type="submission" date="2015-05" db="EMBL/GenBank/DDBJ databases">
        <authorList>
            <person name="Morales-Cruz A."/>
            <person name="Amrine K.C."/>
            <person name="Cantu D."/>
        </authorList>
    </citation>
    <scope>NUCLEOTIDE SEQUENCE [LARGE SCALE GENOMIC DNA]</scope>
    <source>
        <strain evidence="2">DA912</strain>
    </source>
</reference>
<evidence type="ECO:0000256" key="1">
    <source>
        <dbReference type="SAM" id="MobiDB-lite"/>
    </source>
</evidence>
<dbReference type="Proteomes" id="UP000034680">
    <property type="component" value="Unassembled WGS sequence"/>
</dbReference>
<sequence>MPPVKVRAPTGISKAVMKRDPNEAAGGNIGNGIAISTNDEIGTRTNFETNFETEPADGELIANAPTLASRQRRQEQPPQQGVTQPEPVSRLQVAHTIGIFKHGGETETFEELPPYYPS</sequence>
<gene>
    <name evidence="2" type="ORF">UCDDA912_g07583</name>
</gene>
<organism evidence="2 3">
    <name type="scientific">Diaporthe ampelina</name>
    <dbReference type="NCBI Taxonomy" id="1214573"/>
    <lineage>
        <taxon>Eukaryota</taxon>
        <taxon>Fungi</taxon>
        <taxon>Dikarya</taxon>
        <taxon>Ascomycota</taxon>
        <taxon>Pezizomycotina</taxon>
        <taxon>Sordariomycetes</taxon>
        <taxon>Sordariomycetidae</taxon>
        <taxon>Diaporthales</taxon>
        <taxon>Diaporthaceae</taxon>
        <taxon>Diaporthe</taxon>
    </lineage>
</organism>
<protein>
    <submittedName>
        <fullName evidence="2">Uncharacterized protein</fullName>
    </submittedName>
</protein>
<reference evidence="2 3" key="1">
    <citation type="submission" date="2015-05" db="EMBL/GenBank/DDBJ databases">
        <title>Distinctive expansion of gene families associated with plant cell wall degradation and secondary metabolism in the genomes of grapevine trunk pathogens.</title>
        <authorList>
            <person name="Lawrence D.P."/>
            <person name="Travadon R."/>
            <person name="Rolshausen P.E."/>
            <person name="Baumgartner K."/>
        </authorList>
    </citation>
    <scope>NUCLEOTIDE SEQUENCE [LARGE SCALE GENOMIC DNA]</scope>
    <source>
        <strain evidence="2">DA912</strain>
    </source>
</reference>
<keyword evidence="3" id="KW-1185">Reference proteome</keyword>